<evidence type="ECO:0000256" key="6">
    <source>
        <dbReference type="ARBA" id="ARBA00022692"/>
    </source>
</evidence>
<dbReference type="SMART" id="SM00220">
    <property type="entry name" value="S_TKc"/>
    <property type="match status" value="1"/>
</dbReference>
<feature type="signal peptide" evidence="17">
    <location>
        <begin position="1"/>
        <end position="22"/>
    </location>
</feature>
<keyword evidence="14" id="KW-0325">Glycoprotein</keyword>
<feature type="chain" id="PRO_5042165250" description="non-specific serine/threonine protein kinase" evidence="17">
    <location>
        <begin position="23"/>
        <end position="978"/>
    </location>
</feature>
<dbReference type="PANTHER" id="PTHR45974">
    <property type="entry name" value="RECEPTOR-LIKE PROTEIN 55"/>
    <property type="match status" value="1"/>
</dbReference>
<evidence type="ECO:0000256" key="5">
    <source>
        <dbReference type="ARBA" id="ARBA00022679"/>
    </source>
</evidence>
<dbReference type="Proteomes" id="UP001202328">
    <property type="component" value="Unassembled WGS sequence"/>
</dbReference>
<evidence type="ECO:0000256" key="12">
    <source>
        <dbReference type="ARBA" id="ARBA00022989"/>
    </source>
</evidence>
<feature type="compositionally biased region" description="Basic and acidic residues" evidence="15">
    <location>
        <begin position="592"/>
        <end position="601"/>
    </location>
</feature>
<evidence type="ECO:0000256" key="4">
    <source>
        <dbReference type="ARBA" id="ARBA00022614"/>
    </source>
</evidence>
<keyword evidence="4" id="KW-0433">Leucine-rich repeat</keyword>
<feature type="transmembrane region" description="Helical" evidence="16">
    <location>
        <begin position="558"/>
        <end position="583"/>
    </location>
</feature>
<dbReference type="EMBL" id="JAJJMB010012638">
    <property type="protein sequence ID" value="KAI3874919.1"/>
    <property type="molecule type" value="Genomic_DNA"/>
</dbReference>
<evidence type="ECO:0000256" key="2">
    <source>
        <dbReference type="ARBA" id="ARBA00012513"/>
    </source>
</evidence>
<dbReference type="SUPFAM" id="SSF52058">
    <property type="entry name" value="L domain-like"/>
    <property type="match status" value="1"/>
</dbReference>
<dbReference type="InterPro" id="IPR011009">
    <property type="entry name" value="Kinase-like_dom_sf"/>
</dbReference>
<keyword evidence="3" id="KW-0723">Serine/threonine-protein kinase</keyword>
<dbReference type="InterPro" id="IPR001611">
    <property type="entry name" value="Leu-rich_rpt"/>
</dbReference>
<protein>
    <recommendedName>
        <fullName evidence="2">non-specific serine/threonine protein kinase</fullName>
        <ecNumber evidence="2">2.7.11.1</ecNumber>
    </recommendedName>
</protein>
<comment type="subcellular location">
    <subcellularLocation>
        <location evidence="1">Membrane</location>
        <topology evidence="1">Single-pass membrane protein</topology>
    </subcellularLocation>
</comment>
<dbReference type="Gene3D" id="1.10.510.10">
    <property type="entry name" value="Transferase(Phosphotransferase) domain 1"/>
    <property type="match status" value="1"/>
</dbReference>
<keyword evidence="10" id="KW-0418">Kinase</keyword>
<dbReference type="PROSITE" id="PS50011">
    <property type="entry name" value="PROTEIN_KINASE_DOM"/>
    <property type="match status" value="1"/>
</dbReference>
<evidence type="ECO:0000256" key="15">
    <source>
        <dbReference type="SAM" id="MobiDB-lite"/>
    </source>
</evidence>
<dbReference type="SUPFAM" id="SSF56112">
    <property type="entry name" value="Protein kinase-like (PK-like)"/>
    <property type="match status" value="1"/>
</dbReference>
<gene>
    <name evidence="19" type="ORF">MKW98_019492</name>
</gene>
<evidence type="ECO:0000256" key="11">
    <source>
        <dbReference type="ARBA" id="ARBA00022840"/>
    </source>
</evidence>
<sequence length="978" mass="106541">MMGRGILLFLLVRLFQFLVVEAATDPQESAVLRSLKTQLQNIPPNWVGSDPCSEGWEGIVCTDTRVISIQLSTMGLKGQLSGDIGSLSELQSLDLSYNPGLTGPLPPSIGNLKKLTNLILVGCGFSGPIPSEIGYLPRLVFLSLNSNRFNGNIPPTIGSLSSLYWLDLADNQLSGSIPVSSGNIPGLDMLTHTKHFHFGKNQLTGTIPAQLFSANMNLIHVLFEDNQLTGSIPATLGLVKTLEVVRLDRNLLSGNVPTNLNKLISVIELHLSNNDLVGPFPDLSGMLVLNSVDLSNNSFSVSDFPPYFSTLMSLTTLEAENTNLKGLLPPALFTLPQLQTLNLKTNLFNGSLDIGSDFSDQLELVDLQNNSITGYIERGGYPNELRLMGNPVCGGSATAKFCQLAVHSSPPYSTPPNTCVPSLCPNGQNSSPNCQCSFPYSGTLFFRAPSFSDLGNASYYTSLQSSLQASFTTNKVPVDSVSLSNPSKDADDYLEVSLQVFPAGKQSFSRSDIAKMGFMLSNQTFKPPKSFGPFFFIASQYAHFSESDSTGGSKKMSLGIIVGASVGGFILLMLIFVGVYLFCRKRVKTATERRNVSEPRHSGATSWDPTKSSDSFPQLKGPKVFSSNELRKATNNFSEANDIGSGGYGKASLFHFLKNFMLGEPSQFLCLLGVYRGTLASGQLVAIKRSQPGSSQGHNEFTTEVELLSRVHHKNLVGLVGFCFEDKEQMLVYEFVPNGTLKGSLTGKSGIRLDWNRRLRVALGAAKGLSYLHDLANPPIIHRDIKTNNILLDERLNAKVADFGLSKPMGDSEDGQIVTQVKGTMGYLDPEYYMSNQLNAKSDVYSFGVVLLELLTARVPLEKGRYIVREVRVAMDRQKDRYGLNELLDSALGLTNPLKGLEQFVDLAMRCVEETGDERPTMSEVVKEIERIMQMAGMNTNSDSASLDATSTRSSPHPYNNNVASFDYSGAYTPPHPY</sequence>
<dbReference type="InterPro" id="IPR001245">
    <property type="entry name" value="Ser-Thr/Tyr_kinase_cat_dom"/>
</dbReference>
<dbReference type="InterPro" id="IPR008271">
    <property type="entry name" value="Ser/Thr_kinase_AS"/>
</dbReference>
<proteinExistence type="predicted"/>
<evidence type="ECO:0000256" key="3">
    <source>
        <dbReference type="ARBA" id="ARBA00022527"/>
    </source>
</evidence>
<dbReference type="GO" id="GO:0016020">
    <property type="term" value="C:membrane"/>
    <property type="evidence" value="ECO:0007669"/>
    <property type="project" value="UniProtKB-SubCell"/>
</dbReference>
<dbReference type="FunFam" id="3.80.10.10:FF:000363">
    <property type="entry name" value="Leucine-rich repeat family protein"/>
    <property type="match status" value="1"/>
</dbReference>
<organism evidence="19 20">
    <name type="scientific">Papaver atlanticum</name>
    <dbReference type="NCBI Taxonomy" id="357466"/>
    <lineage>
        <taxon>Eukaryota</taxon>
        <taxon>Viridiplantae</taxon>
        <taxon>Streptophyta</taxon>
        <taxon>Embryophyta</taxon>
        <taxon>Tracheophyta</taxon>
        <taxon>Spermatophyta</taxon>
        <taxon>Magnoliopsida</taxon>
        <taxon>Ranunculales</taxon>
        <taxon>Papaveraceae</taxon>
        <taxon>Papaveroideae</taxon>
        <taxon>Papaver</taxon>
    </lineage>
</organism>
<evidence type="ECO:0000259" key="18">
    <source>
        <dbReference type="PROSITE" id="PS50011"/>
    </source>
</evidence>
<evidence type="ECO:0000313" key="19">
    <source>
        <dbReference type="EMBL" id="KAI3874919.1"/>
    </source>
</evidence>
<keyword evidence="7 17" id="KW-0732">Signal</keyword>
<evidence type="ECO:0000256" key="17">
    <source>
        <dbReference type="SAM" id="SignalP"/>
    </source>
</evidence>
<feature type="region of interest" description="Disordered" evidence="15">
    <location>
        <begin position="940"/>
        <end position="966"/>
    </location>
</feature>
<keyword evidence="8" id="KW-0677">Repeat</keyword>
<dbReference type="FunFam" id="3.80.10.10:FF:000542">
    <property type="entry name" value="Leucine-rich repeat protein kinase family protein"/>
    <property type="match status" value="1"/>
</dbReference>
<evidence type="ECO:0000256" key="13">
    <source>
        <dbReference type="ARBA" id="ARBA00023136"/>
    </source>
</evidence>
<dbReference type="AlphaFoldDB" id="A0AAD4S9C1"/>
<evidence type="ECO:0000313" key="20">
    <source>
        <dbReference type="Proteomes" id="UP001202328"/>
    </source>
</evidence>
<keyword evidence="13 16" id="KW-0472">Membrane</keyword>
<dbReference type="EC" id="2.7.11.1" evidence="2"/>
<dbReference type="Pfam" id="PF07714">
    <property type="entry name" value="PK_Tyr_Ser-Thr"/>
    <property type="match status" value="1"/>
</dbReference>
<dbReference type="PROSITE" id="PS00108">
    <property type="entry name" value="PROTEIN_KINASE_ST"/>
    <property type="match status" value="1"/>
</dbReference>
<dbReference type="InterPro" id="IPR000719">
    <property type="entry name" value="Prot_kinase_dom"/>
</dbReference>
<dbReference type="Gene3D" id="3.30.200.20">
    <property type="entry name" value="Phosphorylase Kinase, domain 1"/>
    <property type="match status" value="1"/>
</dbReference>
<evidence type="ECO:0000256" key="10">
    <source>
        <dbReference type="ARBA" id="ARBA00022777"/>
    </source>
</evidence>
<feature type="domain" description="Protein kinase" evidence="18">
    <location>
        <begin position="637"/>
        <end position="933"/>
    </location>
</feature>
<keyword evidence="12 16" id="KW-1133">Transmembrane helix</keyword>
<feature type="region of interest" description="Disordered" evidence="15">
    <location>
        <begin position="592"/>
        <end position="622"/>
    </location>
</feature>
<keyword evidence="20" id="KW-1185">Reference proteome</keyword>
<keyword evidence="11" id="KW-0067">ATP-binding</keyword>
<accession>A0AAD4S9C1</accession>
<dbReference type="Gene3D" id="3.80.10.10">
    <property type="entry name" value="Ribonuclease Inhibitor"/>
    <property type="match status" value="3"/>
</dbReference>
<keyword evidence="5" id="KW-0808">Transferase</keyword>
<evidence type="ECO:0000256" key="9">
    <source>
        <dbReference type="ARBA" id="ARBA00022741"/>
    </source>
</evidence>
<dbReference type="GO" id="GO:0004674">
    <property type="term" value="F:protein serine/threonine kinase activity"/>
    <property type="evidence" value="ECO:0007669"/>
    <property type="project" value="UniProtKB-KW"/>
</dbReference>
<dbReference type="GO" id="GO:0005524">
    <property type="term" value="F:ATP binding"/>
    <property type="evidence" value="ECO:0007669"/>
    <property type="project" value="UniProtKB-KW"/>
</dbReference>
<evidence type="ECO:0000256" key="8">
    <source>
        <dbReference type="ARBA" id="ARBA00022737"/>
    </source>
</evidence>
<feature type="compositionally biased region" description="Polar residues" evidence="15">
    <location>
        <begin position="940"/>
        <end position="964"/>
    </location>
</feature>
<dbReference type="FunFam" id="1.10.510.10:FF:000453">
    <property type="entry name" value="LRR receptor-like serine/threonine-protein kinase HSL2"/>
    <property type="match status" value="1"/>
</dbReference>
<dbReference type="CDD" id="cd14066">
    <property type="entry name" value="STKc_IRAK"/>
    <property type="match status" value="1"/>
</dbReference>
<evidence type="ECO:0000256" key="1">
    <source>
        <dbReference type="ARBA" id="ARBA00004167"/>
    </source>
</evidence>
<dbReference type="InterPro" id="IPR032675">
    <property type="entry name" value="LRR_dom_sf"/>
</dbReference>
<dbReference type="Pfam" id="PF00560">
    <property type="entry name" value="LRR_1"/>
    <property type="match status" value="3"/>
</dbReference>
<keyword evidence="6 16" id="KW-0812">Transmembrane</keyword>
<evidence type="ECO:0000256" key="16">
    <source>
        <dbReference type="SAM" id="Phobius"/>
    </source>
</evidence>
<dbReference type="PANTHER" id="PTHR45974:SF266">
    <property type="entry name" value="LEUCINE-RICH REPEAT RECEPTOR PROTEIN KINASE HPCA1"/>
    <property type="match status" value="1"/>
</dbReference>
<evidence type="ECO:0000256" key="7">
    <source>
        <dbReference type="ARBA" id="ARBA00022729"/>
    </source>
</evidence>
<feature type="compositionally biased region" description="Polar residues" evidence="15">
    <location>
        <begin position="603"/>
        <end position="616"/>
    </location>
</feature>
<evidence type="ECO:0000256" key="14">
    <source>
        <dbReference type="ARBA" id="ARBA00023180"/>
    </source>
</evidence>
<name>A0AAD4S9C1_9MAGN</name>
<reference evidence="19" key="1">
    <citation type="submission" date="2022-04" db="EMBL/GenBank/DDBJ databases">
        <title>A functionally conserved STORR gene fusion in Papaver species that diverged 16.8 million years ago.</title>
        <authorList>
            <person name="Catania T."/>
        </authorList>
    </citation>
    <scope>NUCLEOTIDE SEQUENCE</scope>
    <source>
        <strain evidence="19">S-188037</strain>
    </source>
</reference>
<comment type="caution">
    <text evidence="19">The sequence shown here is derived from an EMBL/GenBank/DDBJ whole genome shotgun (WGS) entry which is preliminary data.</text>
</comment>
<keyword evidence="9" id="KW-0547">Nucleotide-binding</keyword>